<proteinExistence type="predicted"/>
<evidence type="ECO:0000259" key="1">
    <source>
        <dbReference type="SMART" id="SM00507"/>
    </source>
</evidence>
<feature type="domain" description="HNH nuclease" evidence="1">
    <location>
        <begin position="212"/>
        <end position="267"/>
    </location>
</feature>
<name>A0ABS2QFQ3_9BACI</name>
<dbReference type="SMART" id="SM00507">
    <property type="entry name" value="HNHc"/>
    <property type="match status" value="1"/>
</dbReference>
<evidence type="ECO:0000313" key="3">
    <source>
        <dbReference type="Proteomes" id="UP000823486"/>
    </source>
</evidence>
<sequence length="331" mass="39775">MSWKLQIGEIKESYLTEEDIWQAINNFFFRGHQTMSYKYGFFKSIIENLYNVNNKLEMSYDKLFYSFTKIYWNLVVHHGFRQSNNKNQVSTIQRVLQDHCLKNNIPQVWTFDKLPDLAQLKIINDIKKQGKRYVIGAFYGDTKEVFYAFDLKAEYIKLNPPVYKFLQKHQRTITYLINYHLAKFLERNNSVPSINYLLKKVEDISKRSSLEDFYNILIKYDEKRCFYCGKSLSNARKLAHVDHFIPWSFIQNDNLWNLVISCQTCNIKKKDKLADECFLETIVERNNHLINIVNAEEKDDFYEYEERKLISLYEYSKYNGYIDLWHPNSSN</sequence>
<gene>
    <name evidence="2" type="ORF">JOC77_001041</name>
</gene>
<protein>
    <recommendedName>
        <fullName evidence="1">HNH nuclease domain-containing protein</fullName>
    </recommendedName>
</protein>
<evidence type="ECO:0000313" key="2">
    <source>
        <dbReference type="EMBL" id="MBM7691634.1"/>
    </source>
</evidence>
<comment type="caution">
    <text evidence="2">The sequence shown here is derived from an EMBL/GenBank/DDBJ whole genome shotgun (WGS) entry which is preliminary data.</text>
</comment>
<dbReference type="Gene3D" id="1.10.30.50">
    <property type="match status" value="1"/>
</dbReference>
<dbReference type="Proteomes" id="UP000823486">
    <property type="component" value="Unassembled WGS sequence"/>
</dbReference>
<dbReference type="RefSeq" id="WP_239558610.1">
    <property type="nucleotide sequence ID" value="NZ_JAFBFI010000003.1"/>
</dbReference>
<dbReference type="EMBL" id="JAFBFI010000003">
    <property type="protein sequence ID" value="MBM7691634.1"/>
    <property type="molecule type" value="Genomic_DNA"/>
</dbReference>
<dbReference type="Pfam" id="PF13395">
    <property type="entry name" value="HNH_4"/>
    <property type="match status" value="1"/>
</dbReference>
<keyword evidence="3" id="KW-1185">Reference proteome</keyword>
<accession>A0ABS2QFQ3</accession>
<dbReference type="InterPro" id="IPR003615">
    <property type="entry name" value="HNH_nuc"/>
</dbReference>
<reference evidence="2 3" key="1">
    <citation type="submission" date="2021-01" db="EMBL/GenBank/DDBJ databases">
        <title>Genomic Encyclopedia of Type Strains, Phase IV (KMG-IV): sequencing the most valuable type-strain genomes for metagenomic binning, comparative biology and taxonomic classification.</title>
        <authorList>
            <person name="Goeker M."/>
        </authorList>
    </citation>
    <scope>NUCLEOTIDE SEQUENCE [LARGE SCALE GENOMIC DNA]</scope>
    <source>
        <strain evidence="2 3">DSM 105482</strain>
    </source>
</reference>
<dbReference type="CDD" id="cd00085">
    <property type="entry name" value="HNHc"/>
    <property type="match status" value="1"/>
</dbReference>
<organism evidence="2 3">
    <name type="scientific">Peribacillus deserti</name>
    <dbReference type="NCBI Taxonomy" id="673318"/>
    <lineage>
        <taxon>Bacteria</taxon>
        <taxon>Bacillati</taxon>
        <taxon>Bacillota</taxon>
        <taxon>Bacilli</taxon>
        <taxon>Bacillales</taxon>
        <taxon>Bacillaceae</taxon>
        <taxon>Peribacillus</taxon>
    </lineage>
</organism>